<feature type="transmembrane region" description="Helical" evidence="1">
    <location>
        <begin position="278"/>
        <end position="298"/>
    </location>
</feature>
<evidence type="ECO:0000313" key="4">
    <source>
        <dbReference type="Proteomes" id="UP000240971"/>
    </source>
</evidence>
<keyword evidence="1" id="KW-0472">Membrane</keyword>
<dbReference type="PANTHER" id="PTHR34978:SF3">
    <property type="entry name" value="SLR0241 PROTEIN"/>
    <property type="match status" value="1"/>
</dbReference>
<sequence>MPTLFLYILQTSGCMAIFYLLYIIFFRKETFYRYNRILLLSAFVFSVILPLLPIPAISWSVKAPKEGSDTQVLFNTNVVAHTQSSNVVLSQHWWDSLVQNAGSILLIIYISVAFILILLHIIPLLKIRRLMQLGKIYKEDYITYVHVPGLTTPFSFLRIIFFDPNAYEHTELQHVLRHEEAHVQQHHSIDNLLASIYCCLCWINPFAWLSRKALQLNLEYLADQAAVQKADAATSYQYSLLKVGAHYRPASIAHHFNKSFIKNRILMINKTQSPRLRAWKYLLIVPALSIAAGLLSAAKPATNTDSTEKKYMITYKDVIYGVVTPQTTEADLNEMKRTLAAKDFTLTLKDFKRNEKGEIDDVQLEVVDSKAGRSVSTHMNESAGNVIFFYCEKKGMGIGTNPPGHKSFPNSLLYIVARESRGPVAGLTTDTLFTQRFPGGTEAYKRFLAKNIRYPKGAHDAKITGLVSVQYKLNMEGYISDIKVLSAPREDMAEEIMRTLGKMPRFATTTEGNSETETISLTAAFALEGENGEVIKNPDPKKADLIIIGYTR</sequence>
<dbReference type="PROSITE" id="PS52015">
    <property type="entry name" value="TONB_CTD"/>
    <property type="match status" value="1"/>
</dbReference>
<keyword evidence="4" id="KW-1185">Reference proteome</keyword>
<dbReference type="GO" id="GO:0055085">
    <property type="term" value="P:transmembrane transport"/>
    <property type="evidence" value="ECO:0007669"/>
    <property type="project" value="InterPro"/>
</dbReference>
<dbReference type="InterPro" id="IPR052173">
    <property type="entry name" value="Beta-lactam_resp_regulator"/>
</dbReference>
<evidence type="ECO:0000313" key="3">
    <source>
        <dbReference type="EMBL" id="PSL49264.1"/>
    </source>
</evidence>
<keyword evidence="1" id="KW-1133">Transmembrane helix</keyword>
<dbReference type="Pfam" id="PF03544">
    <property type="entry name" value="TonB_C"/>
    <property type="match status" value="1"/>
</dbReference>
<protein>
    <submittedName>
        <fullName evidence="3">Beta-lactamase regulating signal transducer with metallopeptidase domain</fullName>
    </submittedName>
</protein>
<name>A0A2P8HSW4_CHINA</name>
<dbReference type="OrthoDB" id="1522859at2"/>
<dbReference type="AlphaFoldDB" id="A0A2P8HSW4"/>
<dbReference type="Proteomes" id="UP000240971">
    <property type="component" value="Unassembled WGS sequence"/>
</dbReference>
<organism evidence="3 4">
    <name type="scientific">Chitinophaga niastensis</name>
    <dbReference type="NCBI Taxonomy" id="536980"/>
    <lineage>
        <taxon>Bacteria</taxon>
        <taxon>Pseudomonadati</taxon>
        <taxon>Bacteroidota</taxon>
        <taxon>Chitinophagia</taxon>
        <taxon>Chitinophagales</taxon>
        <taxon>Chitinophagaceae</taxon>
        <taxon>Chitinophaga</taxon>
    </lineage>
</organism>
<accession>A0A2P8HSW4</accession>
<proteinExistence type="predicted"/>
<dbReference type="CDD" id="cd07341">
    <property type="entry name" value="M56_BlaR1_MecR1_like"/>
    <property type="match status" value="1"/>
</dbReference>
<dbReference type="EMBL" id="PYAW01000001">
    <property type="protein sequence ID" value="PSL49264.1"/>
    <property type="molecule type" value="Genomic_DNA"/>
</dbReference>
<dbReference type="InterPro" id="IPR008756">
    <property type="entry name" value="Peptidase_M56"/>
</dbReference>
<evidence type="ECO:0000259" key="2">
    <source>
        <dbReference type="PROSITE" id="PS52015"/>
    </source>
</evidence>
<feature type="domain" description="TonB C-terminal" evidence="2">
    <location>
        <begin position="439"/>
        <end position="534"/>
    </location>
</feature>
<comment type="caution">
    <text evidence="3">The sequence shown here is derived from an EMBL/GenBank/DDBJ whole genome shotgun (WGS) entry which is preliminary data.</text>
</comment>
<gene>
    <name evidence="3" type="ORF">CLV51_101594</name>
</gene>
<dbReference type="InterPro" id="IPR037682">
    <property type="entry name" value="TonB_C"/>
</dbReference>
<dbReference type="SUPFAM" id="SSF74653">
    <property type="entry name" value="TolA/TonB C-terminal domain"/>
    <property type="match status" value="1"/>
</dbReference>
<dbReference type="RefSeq" id="WP_106526510.1">
    <property type="nucleotide sequence ID" value="NZ_PYAW01000001.1"/>
</dbReference>
<feature type="transmembrane region" description="Helical" evidence="1">
    <location>
        <begin position="6"/>
        <end position="25"/>
    </location>
</feature>
<keyword evidence="1" id="KW-0812">Transmembrane</keyword>
<reference evidence="3 4" key="1">
    <citation type="submission" date="2018-03" db="EMBL/GenBank/DDBJ databases">
        <title>Genomic Encyclopedia of Archaeal and Bacterial Type Strains, Phase II (KMG-II): from individual species to whole genera.</title>
        <authorList>
            <person name="Goeker M."/>
        </authorList>
    </citation>
    <scope>NUCLEOTIDE SEQUENCE [LARGE SCALE GENOMIC DNA]</scope>
    <source>
        <strain evidence="3 4">DSM 24859</strain>
    </source>
</reference>
<evidence type="ECO:0000256" key="1">
    <source>
        <dbReference type="SAM" id="Phobius"/>
    </source>
</evidence>
<dbReference type="Gene3D" id="3.30.1150.10">
    <property type="match status" value="1"/>
</dbReference>
<feature type="transmembrane region" description="Helical" evidence="1">
    <location>
        <begin position="104"/>
        <end position="125"/>
    </location>
</feature>
<feature type="transmembrane region" description="Helical" evidence="1">
    <location>
        <begin position="37"/>
        <end position="59"/>
    </location>
</feature>
<dbReference type="PANTHER" id="PTHR34978">
    <property type="entry name" value="POSSIBLE SENSOR-TRANSDUCER PROTEIN BLAR"/>
    <property type="match status" value="1"/>
</dbReference>
<dbReference type="Pfam" id="PF05569">
    <property type="entry name" value="Peptidase_M56"/>
    <property type="match status" value="1"/>
</dbReference>